<feature type="transmembrane region" description="Helical" evidence="4">
    <location>
        <begin position="216"/>
        <end position="235"/>
    </location>
</feature>
<keyword evidence="2" id="KW-0813">Transport</keyword>
<dbReference type="PANTHER" id="PTHR19957">
    <property type="entry name" value="SYNTAXIN"/>
    <property type="match status" value="1"/>
</dbReference>
<evidence type="ECO:0000256" key="3">
    <source>
        <dbReference type="SAM" id="MobiDB-lite"/>
    </source>
</evidence>
<evidence type="ECO:0000259" key="5">
    <source>
        <dbReference type="PROSITE" id="PS50192"/>
    </source>
</evidence>
<dbReference type="GO" id="GO:0031201">
    <property type="term" value="C:SNARE complex"/>
    <property type="evidence" value="ECO:0007669"/>
    <property type="project" value="TreeGrafter"/>
</dbReference>
<keyword evidence="4" id="KW-0472">Membrane</keyword>
<name>A0AAD5DP06_9CHLO</name>
<dbReference type="InterPro" id="IPR010989">
    <property type="entry name" value="SNARE"/>
</dbReference>
<dbReference type="SUPFAM" id="SSF47661">
    <property type="entry name" value="t-snare proteins"/>
    <property type="match status" value="1"/>
</dbReference>
<feature type="domain" description="T-SNARE coiled-coil homology" evidence="5">
    <location>
        <begin position="143"/>
        <end position="205"/>
    </location>
</feature>
<accession>A0AAD5DP06</accession>
<dbReference type="GO" id="GO:0006886">
    <property type="term" value="P:intracellular protein transport"/>
    <property type="evidence" value="ECO:0007669"/>
    <property type="project" value="TreeGrafter"/>
</dbReference>
<feature type="compositionally biased region" description="Low complexity" evidence="3">
    <location>
        <begin position="89"/>
        <end position="111"/>
    </location>
</feature>
<dbReference type="GO" id="GO:0005484">
    <property type="term" value="F:SNAP receptor activity"/>
    <property type="evidence" value="ECO:0007669"/>
    <property type="project" value="TreeGrafter"/>
</dbReference>
<dbReference type="AlphaFoldDB" id="A0AAD5DP06"/>
<proteinExistence type="inferred from homology"/>
<feature type="region of interest" description="Disordered" evidence="3">
    <location>
        <begin position="85"/>
        <end position="112"/>
    </location>
</feature>
<dbReference type="GO" id="GO:0048278">
    <property type="term" value="P:vesicle docking"/>
    <property type="evidence" value="ECO:0007669"/>
    <property type="project" value="TreeGrafter"/>
</dbReference>
<gene>
    <name evidence="6" type="ORF">COHA_004963</name>
</gene>
<dbReference type="CDD" id="cd15840">
    <property type="entry name" value="SNARE_Qa"/>
    <property type="match status" value="1"/>
</dbReference>
<keyword evidence="4" id="KW-0812">Transmembrane</keyword>
<evidence type="ECO:0000313" key="7">
    <source>
        <dbReference type="Proteomes" id="UP001205105"/>
    </source>
</evidence>
<organism evidence="6 7">
    <name type="scientific">Chlorella ohadii</name>
    <dbReference type="NCBI Taxonomy" id="2649997"/>
    <lineage>
        <taxon>Eukaryota</taxon>
        <taxon>Viridiplantae</taxon>
        <taxon>Chlorophyta</taxon>
        <taxon>core chlorophytes</taxon>
        <taxon>Trebouxiophyceae</taxon>
        <taxon>Chlorellales</taxon>
        <taxon>Chlorellaceae</taxon>
        <taxon>Chlorella clade</taxon>
        <taxon>Chlorella</taxon>
    </lineage>
</organism>
<reference evidence="6" key="1">
    <citation type="submission" date="2020-11" db="EMBL/GenBank/DDBJ databases">
        <title>Chlorella ohadii genome sequencing and assembly.</title>
        <authorList>
            <person name="Murik O."/>
            <person name="Treves H."/>
            <person name="Kedem I."/>
            <person name="Shotland Y."/>
            <person name="Kaplan A."/>
        </authorList>
    </citation>
    <scope>NUCLEOTIDE SEQUENCE</scope>
    <source>
        <strain evidence="6">1</strain>
    </source>
</reference>
<dbReference type="Proteomes" id="UP001205105">
    <property type="component" value="Unassembled WGS sequence"/>
</dbReference>
<dbReference type="InterPro" id="IPR000727">
    <property type="entry name" value="T_SNARE_dom"/>
</dbReference>
<keyword evidence="4" id="KW-1133">Transmembrane helix</keyword>
<evidence type="ECO:0000256" key="1">
    <source>
        <dbReference type="ARBA" id="ARBA00009063"/>
    </source>
</evidence>
<dbReference type="PANTHER" id="PTHR19957:SF38">
    <property type="entry name" value="LD27581P"/>
    <property type="match status" value="1"/>
</dbReference>
<comment type="caution">
    <text evidence="6">The sequence shown here is derived from an EMBL/GenBank/DDBJ whole genome shotgun (WGS) entry which is preliminary data.</text>
</comment>
<comment type="similarity">
    <text evidence="1">Belongs to the syntaxin family.</text>
</comment>
<dbReference type="GO" id="GO:0000149">
    <property type="term" value="F:SNARE binding"/>
    <property type="evidence" value="ECO:0007669"/>
    <property type="project" value="TreeGrafter"/>
</dbReference>
<evidence type="ECO:0000313" key="6">
    <source>
        <dbReference type="EMBL" id="KAI7841345.1"/>
    </source>
</evidence>
<dbReference type="EMBL" id="JADXDR010000064">
    <property type="protein sequence ID" value="KAI7841345.1"/>
    <property type="molecule type" value="Genomic_DNA"/>
</dbReference>
<evidence type="ECO:0000256" key="4">
    <source>
        <dbReference type="SAM" id="Phobius"/>
    </source>
</evidence>
<dbReference type="GO" id="GO:0006906">
    <property type="term" value="P:vesicle fusion"/>
    <property type="evidence" value="ECO:0007669"/>
    <property type="project" value="TreeGrafter"/>
</dbReference>
<dbReference type="PROSITE" id="PS50192">
    <property type="entry name" value="T_SNARE"/>
    <property type="match status" value="1"/>
</dbReference>
<protein>
    <recommendedName>
        <fullName evidence="5">t-SNARE coiled-coil homology domain-containing protein</fullName>
    </recommendedName>
</protein>
<dbReference type="Gene3D" id="1.20.5.110">
    <property type="match status" value="1"/>
</dbReference>
<dbReference type="InterPro" id="IPR045242">
    <property type="entry name" value="Syntaxin"/>
</dbReference>
<sequence>MPPRFRAVTAFNRLRDDVGRLGTAQDTTELRRRIAEGSTRFKGLAQEFRAAAARHPARDSSAAQKLLRNFQSLLRSSERLMESAKAKEAASLPRPAGGAAAAAAAQQQELSEAARADAERRALLEEQRKQELLGVENALQFNEAVIEERDQAIVEITGQIGEVHQIFQDLAVLVVDQGEMLDDIEANITRAAERTADASVQISRAERSQRSARSKWCFLLVITMIVVGLLMLIILA</sequence>
<evidence type="ECO:0000256" key="2">
    <source>
        <dbReference type="ARBA" id="ARBA00022927"/>
    </source>
</evidence>
<keyword evidence="2" id="KW-0653">Protein transport</keyword>
<keyword evidence="7" id="KW-1185">Reference proteome</keyword>
<dbReference type="SMART" id="SM00397">
    <property type="entry name" value="t_SNARE"/>
    <property type="match status" value="1"/>
</dbReference>
<dbReference type="Pfam" id="PF05739">
    <property type="entry name" value="SNARE"/>
    <property type="match status" value="1"/>
</dbReference>
<dbReference type="GO" id="GO:0012505">
    <property type="term" value="C:endomembrane system"/>
    <property type="evidence" value="ECO:0007669"/>
    <property type="project" value="TreeGrafter"/>
</dbReference>